<dbReference type="STRING" id="43265.A0A545VCQ6"/>
<dbReference type="OrthoDB" id="2378324at2759"/>
<dbReference type="PRINTS" id="PR01415">
    <property type="entry name" value="ANKYRIN"/>
</dbReference>
<feature type="repeat" description="ANK" evidence="3">
    <location>
        <begin position="146"/>
        <end position="179"/>
    </location>
</feature>
<comment type="caution">
    <text evidence="5">The sequence shown here is derived from an EMBL/GenBank/DDBJ whole genome shotgun (WGS) entry which is preliminary data.</text>
</comment>
<keyword evidence="6" id="KW-1185">Reference proteome</keyword>
<dbReference type="EMBL" id="SPUK01000002">
    <property type="protein sequence ID" value="TQV99490.1"/>
    <property type="molecule type" value="Genomic_DNA"/>
</dbReference>
<dbReference type="PANTHER" id="PTHR24161">
    <property type="entry name" value="ANK_REP_REGION DOMAIN-CONTAINING PROTEIN-RELATED"/>
    <property type="match status" value="1"/>
</dbReference>
<dbReference type="PROSITE" id="PS50088">
    <property type="entry name" value="ANK_REPEAT"/>
    <property type="match status" value="2"/>
</dbReference>
<dbReference type="InterPro" id="IPR036770">
    <property type="entry name" value="Ankyrin_rpt-contain_sf"/>
</dbReference>
<dbReference type="Pfam" id="PF12796">
    <property type="entry name" value="Ank_2"/>
    <property type="match status" value="1"/>
</dbReference>
<dbReference type="AlphaFoldDB" id="A0A545VCQ6"/>
<gene>
    <name evidence="5" type="ORF">IF1G_01705</name>
</gene>
<feature type="compositionally biased region" description="Polar residues" evidence="4">
    <location>
        <begin position="1"/>
        <end position="11"/>
    </location>
</feature>
<feature type="region of interest" description="Disordered" evidence="4">
    <location>
        <begin position="1"/>
        <end position="25"/>
    </location>
</feature>
<evidence type="ECO:0000313" key="6">
    <source>
        <dbReference type="Proteomes" id="UP000315783"/>
    </source>
</evidence>
<evidence type="ECO:0000256" key="4">
    <source>
        <dbReference type="SAM" id="MobiDB-lite"/>
    </source>
</evidence>
<dbReference type="PROSITE" id="PS50297">
    <property type="entry name" value="ANK_REP_REGION"/>
    <property type="match status" value="2"/>
</dbReference>
<organism evidence="5 6">
    <name type="scientific">Cordyceps javanica</name>
    <dbReference type="NCBI Taxonomy" id="43265"/>
    <lineage>
        <taxon>Eukaryota</taxon>
        <taxon>Fungi</taxon>
        <taxon>Dikarya</taxon>
        <taxon>Ascomycota</taxon>
        <taxon>Pezizomycotina</taxon>
        <taxon>Sordariomycetes</taxon>
        <taxon>Hypocreomycetidae</taxon>
        <taxon>Hypocreales</taxon>
        <taxon>Cordycipitaceae</taxon>
        <taxon>Cordyceps</taxon>
    </lineage>
</organism>
<evidence type="ECO:0000256" key="1">
    <source>
        <dbReference type="ARBA" id="ARBA00022737"/>
    </source>
</evidence>
<feature type="repeat" description="ANK" evidence="3">
    <location>
        <begin position="180"/>
        <end position="212"/>
    </location>
</feature>
<accession>A0A545VCQ6</accession>
<dbReference type="PANTHER" id="PTHR24161:SF124">
    <property type="entry name" value="TRANSIENT RECEPTOR POTENTIAL CHANNEL PYREXIA"/>
    <property type="match status" value="1"/>
</dbReference>
<reference evidence="5 6" key="1">
    <citation type="journal article" date="2019" name="Appl. Microbiol. Biotechnol.">
        <title>Genome sequence of Isaria javanica and comparative genome analysis insights into family S53 peptidase evolution in fungal entomopathogens.</title>
        <authorList>
            <person name="Lin R."/>
            <person name="Zhang X."/>
            <person name="Xin B."/>
            <person name="Zou M."/>
            <person name="Gao Y."/>
            <person name="Qin F."/>
            <person name="Hu Q."/>
            <person name="Xie B."/>
            <person name="Cheng X."/>
        </authorList>
    </citation>
    <scope>NUCLEOTIDE SEQUENCE [LARGE SCALE GENOMIC DNA]</scope>
    <source>
        <strain evidence="5 6">IJ1G</strain>
    </source>
</reference>
<sequence>MGSSKIDTNKGQKARRIRRPPPPSVELVLAQPEGLEQLENSTSAKVSASDSSAQFTDCDDWASTLQMSAAMNSVLDVSPNLSVAFLGIHDLPANQEYPQAQDETPSEKFSHYLHTNALCCAVDRGSDDMVQCLLCAGADPMTKDANGRTALHYAAERSNTVILNRLVLGPEVDIDVRDFQGRTPLFTAVQRGNIDTVRILLQLGANVYVKDIYGARM</sequence>
<dbReference type="Gene3D" id="1.25.40.20">
    <property type="entry name" value="Ankyrin repeat-containing domain"/>
    <property type="match status" value="1"/>
</dbReference>
<keyword evidence="2 3" id="KW-0040">ANK repeat</keyword>
<evidence type="ECO:0000313" key="5">
    <source>
        <dbReference type="EMBL" id="TQV99490.1"/>
    </source>
</evidence>
<protein>
    <submittedName>
        <fullName evidence="5">Ankyrin repeat domain-containing protein</fullName>
    </submittedName>
</protein>
<proteinExistence type="predicted"/>
<keyword evidence="1" id="KW-0677">Repeat</keyword>
<dbReference type="InterPro" id="IPR002110">
    <property type="entry name" value="Ankyrin_rpt"/>
</dbReference>
<dbReference type="SMART" id="SM00248">
    <property type="entry name" value="ANK"/>
    <property type="match status" value="3"/>
</dbReference>
<evidence type="ECO:0000256" key="2">
    <source>
        <dbReference type="ARBA" id="ARBA00023043"/>
    </source>
</evidence>
<name>A0A545VCQ6_9HYPO</name>
<dbReference type="Proteomes" id="UP000315783">
    <property type="component" value="Unassembled WGS sequence"/>
</dbReference>
<dbReference type="SUPFAM" id="SSF48403">
    <property type="entry name" value="Ankyrin repeat"/>
    <property type="match status" value="1"/>
</dbReference>
<evidence type="ECO:0000256" key="3">
    <source>
        <dbReference type="PROSITE-ProRule" id="PRU00023"/>
    </source>
</evidence>